<evidence type="ECO:0000256" key="1">
    <source>
        <dbReference type="ARBA" id="ARBA00004752"/>
    </source>
</evidence>
<evidence type="ECO:0000256" key="4">
    <source>
        <dbReference type="ARBA" id="ARBA00022645"/>
    </source>
</evidence>
<evidence type="ECO:0000256" key="5">
    <source>
        <dbReference type="ARBA" id="ARBA00022670"/>
    </source>
</evidence>
<dbReference type="Gene3D" id="3.40.710.10">
    <property type="entry name" value="DD-peptidase/beta-lactamase superfamily"/>
    <property type="match status" value="1"/>
</dbReference>
<dbReference type="GO" id="GO:0009252">
    <property type="term" value="P:peptidoglycan biosynthetic process"/>
    <property type="evidence" value="ECO:0007669"/>
    <property type="project" value="UniProtKB-KW"/>
</dbReference>
<reference evidence="18" key="1">
    <citation type="journal article" date="2014" name="Int. J. Syst. Evol. Microbiol.">
        <title>Complete genome sequence of Corynebacterium casei LMG S-19264T (=DSM 44701T), isolated from a smear-ripened cheese.</title>
        <authorList>
            <consortium name="US DOE Joint Genome Institute (JGI-PGF)"/>
            <person name="Walter F."/>
            <person name="Albersmeier A."/>
            <person name="Kalinowski J."/>
            <person name="Ruckert C."/>
        </authorList>
    </citation>
    <scope>NUCLEOTIDE SEQUENCE</scope>
    <source>
        <strain evidence="18">CGMCC 1.15360</strain>
    </source>
</reference>
<proteinExistence type="inferred from homology"/>
<organism evidence="18 19">
    <name type="scientific">Croceicoccus mobilis</name>
    <dbReference type="NCBI Taxonomy" id="1703339"/>
    <lineage>
        <taxon>Bacteria</taxon>
        <taxon>Pseudomonadati</taxon>
        <taxon>Pseudomonadota</taxon>
        <taxon>Alphaproteobacteria</taxon>
        <taxon>Sphingomonadales</taxon>
        <taxon>Erythrobacteraceae</taxon>
        <taxon>Croceicoccus</taxon>
    </lineage>
</organism>
<keyword evidence="12" id="KW-0961">Cell wall biogenesis/degradation</keyword>
<dbReference type="Pfam" id="PF00912">
    <property type="entry name" value="Transgly"/>
    <property type="match status" value="1"/>
</dbReference>
<feature type="region of interest" description="Disordered" evidence="15">
    <location>
        <begin position="612"/>
        <end position="695"/>
    </location>
</feature>
<evidence type="ECO:0000313" key="19">
    <source>
        <dbReference type="Proteomes" id="UP000612349"/>
    </source>
</evidence>
<keyword evidence="11" id="KW-0511">Multifunctional enzyme</keyword>
<accession>A0A916YUH4</accession>
<feature type="compositionally biased region" description="Pro residues" evidence="15">
    <location>
        <begin position="660"/>
        <end position="686"/>
    </location>
</feature>
<evidence type="ECO:0000256" key="8">
    <source>
        <dbReference type="ARBA" id="ARBA00022801"/>
    </source>
</evidence>
<dbReference type="InterPro" id="IPR001460">
    <property type="entry name" value="PCN-bd_Tpept"/>
</dbReference>
<protein>
    <submittedName>
        <fullName evidence="18">Penicillin-binding protein 1A</fullName>
    </submittedName>
</protein>
<evidence type="ECO:0000256" key="11">
    <source>
        <dbReference type="ARBA" id="ARBA00023268"/>
    </source>
</evidence>
<comment type="catalytic activity">
    <reaction evidence="13">
        <text>Preferential cleavage: (Ac)2-L-Lys-D-Ala-|-D-Ala. Also transpeptidation of peptidyl-alanyl moieties that are N-acyl substituents of D-alanine.</text>
        <dbReference type="EC" id="3.4.16.4"/>
    </reaction>
</comment>
<feature type="domain" description="Glycosyl transferase family 51" evidence="17">
    <location>
        <begin position="81"/>
        <end position="243"/>
    </location>
</feature>
<keyword evidence="4" id="KW-0121">Carboxypeptidase</keyword>
<evidence type="ECO:0000256" key="7">
    <source>
        <dbReference type="ARBA" id="ARBA00022679"/>
    </source>
</evidence>
<keyword evidence="19" id="KW-1185">Reference proteome</keyword>
<dbReference type="GO" id="GO:0008955">
    <property type="term" value="F:peptidoglycan glycosyltransferase activity"/>
    <property type="evidence" value="ECO:0007669"/>
    <property type="project" value="UniProtKB-EC"/>
</dbReference>
<dbReference type="InterPro" id="IPR036950">
    <property type="entry name" value="PBP_transglycosylase"/>
</dbReference>
<evidence type="ECO:0000256" key="3">
    <source>
        <dbReference type="ARBA" id="ARBA00007739"/>
    </source>
</evidence>
<comment type="similarity">
    <text evidence="2">In the C-terminal section; belongs to the transpeptidase family.</text>
</comment>
<dbReference type="GO" id="GO:0008658">
    <property type="term" value="F:penicillin binding"/>
    <property type="evidence" value="ECO:0007669"/>
    <property type="project" value="InterPro"/>
</dbReference>
<keyword evidence="7" id="KW-0808">Transferase</keyword>
<dbReference type="PANTHER" id="PTHR32282:SF33">
    <property type="entry name" value="PEPTIDOGLYCAN GLYCOSYLTRANSFERASE"/>
    <property type="match status" value="1"/>
</dbReference>
<dbReference type="EMBL" id="BMIP01000001">
    <property type="protein sequence ID" value="GGD60984.1"/>
    <property type="molecule type" value="Genomic_DNA"/>
</dbReference>
<evidence type="ECO:0000256" key="6">
    <source>
        <dbReference type="ARBA" id="ARBA00022676"/>
    </source>
</evidence>
<dbReference type="GO" id="GO:0006508">
    <property type="term" value="P:proteolysis"/>
    <property type="evidence" value="ECO:0007669"/>
    <property type="project" value="UniProtKB-KW"/>
</dbReference>
<dbReference type="InterPro" id="IPR050396">
    <property type="entry name" value="Glycosyltr_51/Transpeptidase"/>
</dbReference>
<evidence type="ECO:0000256" key="15">
    <source>
        <dbReference type="SAM" id="MobiDB-lite"/>
    </source>
</evidence>
<feature type="domain" description="Penicillin-binding protein transpeptidase" evidence="16">
    <location>
        <begin position="326"/>
        <end position="568"/>
    </location>
</feature>
<keyword evidence="8" id="KW-0378">Hydrolase</keyword>
<evidence type="ECO:0000259" key="17">
    <source>
        <dbReference type="Pfam" id="PF00912"/>
    </source>
</evidence>
<dbReference type="Pfam" id="PF00905">
    <property type="entry name" value="Transpeptidase"/>
    <property type="match status" value="1"/>
</dbReference>
<evidence type="ECO:0000256" key="2">
    <source>
        <dbReference type="ARBA" id="ARBA00007090"/>
    </source>
</evidence>
<evidence type="ECO:0000256" key="13">
    <source>
        <dbReference type="ARBA" id="ARBA00034000"/>
    </source>
</evidence>
<keyword evidence="9" id="KW-0133">Cell shape</keyword>
<sequence length="695" mass="73697">MTATSLNAGYGTRSLPARAWDWLRAQPKWLTIPAAGLIVLLLWEVWVAPPWKVGAPPGEAGINFLAADGSKLAHRGERPVAEVDAAALPPHVRQAFLAIEDRRFYDHGGVDFRGLARAMFNNLQAGGVVEGGSTITQQYVKNAFFTQDRTLTRKAKEMLIADWVEGWTDKDTILSRYLENCYFGEGQTGLVAAAHHYFSKTPEELSLGEAAMLAGMVKAPSRLAPTVDYAASVERMGVVLGAMADAGFITADEAEAVSDPEIRLGEEEREVDQAGWFVDWLAADLPEGYEGTVQTTLEPEIQARAERAIARAGLGNAQVALIAIRADGRVAAMVGGKEYTPEAFNRATQAERQPGSTFKLFDYFAAIREGAKPSDIVTDAPVRIGSWQPKNAYSGYRGRMTLRQAFAISSNTAAIRIADRAGLDDVRDTARDLGVEGDLPEDASLALGTASITLKEMAGAYAAFAGGRYPVTVYGVEGEGVTPTNSLDPETEWAPMLDLLWNAANRGTGRAALLNTTTFGKTGTSQEGRDALFIGFSGDLVTAVWVGRDDNKPVPGNHGGGLPAQIWKSFMRGVTLGELPLPVRAEDLRRASDGPAPAASADEEDMGIVAIDGDDPLAREPGELPPLDLDLPAPPDGVFADPADPEPGEGELPPVDQPGQPAPPAQPAPPRGNPATPNPPTTPQPAAPAAAGAGE</sequence>
<evidence type="ECO:0000256" key="10">
    <source>
        <dbReference type="ARBA" id="ARBA00022984"/>
    </source>
</evidence>
<evidence type="ECO:0000256" key="12">
    <source>
        <dbReference type="ARBA" id="ARBA00023316"/>
    </source>
</evidence>
<comment type="similarity">
    <text evidence="3">In the N-terminal section; belongs to the glycosyltransferase 51 family.</text>
</comment>
<dbReference type="GO" id="GO:0071555">
    <property type="term" value="P:cell wall organization"/>
    <property type="evidence" value="ECO:0007669"/>
    <property type="project" value="UniProtKB-KW"/>
</dbReference>
<dbReference type="GO" id="GO:0030288">
    <property type="term" value="C:outer membrane-bounded periplasmic space"/>
    <property type="evidence" value="ECO:0007669"/>
    <property type="project" value="TreeGrafter"/>
</dbReference>
<keyword evidence="6" id="KW-0328">Glycosyltransferase</keyword>
<dbReference type="FunFam" id="1.10.3810.10:FF:000001">
    <property type="entry name" value="Penicillin-binding protein 1A"/>
    <property type="match status" value="1"/>
</dbReference>
<comment type="catalytic activity">
    <reaction evidence="14">
        <text>[GlcNAc-(1-&gt;4)-Mur2Ac(oyl-L-Ala-gamma-D-Glu-L-Lys-D-Ala-D-Ala)](n)-di-trans,octa-cis-undecaprenyl diphosphate + beta-D-GlcNAc-(1-&gt;4)-Mur2Ac(oyl-L-Ala-gamma-D-Glu-L-Lys-D-Ala-D-Ala)-di-trans,octa-cis-undecaprenyl diphosphate = [GlcNAc-(1-&gt;4)-Mur2Ac(oyl-L-Ala-gamma-D-Glu-L-Lys-D-Ala-D-Ala)](n+1)-di-trans,octa-cis-undecaprenyl diphosphate + di-trans,octa-cis-undecaprenyl diphosphate + H(+)</text>
        <dbReference type="Rhea" id="RHEA:23708"/>
        <dbReference type="Rhea" id="RHEA-COMP:9602"/>
        <dbReference type="Rhea" id="RHEA-COMP:9603"/>
        <dbReference type="ChEBI" id="CHEBI:15378"/>
        <dbReference type="ChEBI" id="CHEBI:58405"/>
        <dbReference type="ChEBI" id="CHEBI:60033"/>
        <dbReference type="ChEBI" id="CHEBI:78435"/>
        <dbReference type="EC" id="2.4.99.28"/>
    </reaction>
</comment>
<comment type="caution">
    <text evidence="18">The sequence shown here is derived from an EMBL/GenBank/DDBJ whole genome shotgun (WGS) entry which is preliminary data.</text>
</comment>
<dbReference type="OrthoDB" id="9766909at2"/>
<dbReference type="PANTHER" id="PTHR32282">
    <property type="entry name" value="BINDING PROTEIN TRANSPEPTIDASE, PUTATIVE-RELATED"/>
    <property type="match status" value="1"/>
</dbReference>
<dbReference type="InterPro" id="IPR012338">
    <property type="entry name" value="Beta-lactam/transpept-like"/>
</dbReference>
<dbReference type="GO" id="GO:0009002">
    <property type="term" value="F:serine-type D-Ala-D-Ala carboxypeptidase activity"/>
    <property type="evidence" value="ECO:0007669"/>
    <property type="project" value="UniProtKB-EC"/>
</dbReference>
<reference evidence="18" key="2">
    <citation type="submission" date="2020-09" db="EMBL/GenBank/DDBJ databases">
        <authorList>
            <person name="Sun Q."/>
            <person name="Zhou Y."/>
        </authorList>
    </citation>
    <scope>NUCLEOTIDE SEQUENCE</scope>
    <source>
        <strain evidence="18">CGMCC 1.15360</strain>
    </source>
</reference>
<keyword evidence="5" id="KW-0645">Protease</keyword>
<dbReference type="InterPro" id="IPR023346">
    <property type="entry name" value="Lysozyme-like_dom_sf"/>
</dbReference>
<dbReference type="Proteomes" id="UP000612349">
    <property type="component" value="Unassembled WGS sequence"/>
</dbReference>
<dbReference type="SUPFAM" id="SSF56601">
    <property type="entry name" value="beta-lactamase/transpeptidase-like"/>
    <property type="match status" value="1"/>
</dbReference>
<dbReference type="Gene3D" id="1.10.3810.10">
    <property type="entry name" value="Biosynthetic peptidoglycan transglycosylase-like"/>
    <property type="match status" value="1"/>
</dbReference>
<dbReference type="InterPro" id="IPR001264">
    <property type="entry name" value="Glyco_trans_51"/>
</dbReference>
<keyword evidence="10" id="KW-0573">Peptidoglycan synthesis</keyword>
<evidence type="ECO:0000259" key="16">
    <source>
        <dbReference type="Pfam" id="PF00905"/>
    </source>
</evidence>
<comment type="pathway">
    <text evidence="1">Cell wall biogenesis; peptidoglycan biosynthesis.</text>
</comment>
<evidence type="ECO:0000256" key="14">
    <source>
        <dbReference type="ARBA" id="ARBA00049902"/>
    </source>
</evidence>
<evidence type="ECO:0000313" key="18">
    <source>
        <dbReference type="EMBL" id="GGD60984.1"/>
    </source>
</evidence>
<dbReference type="SUPFAM" id="SSF53955">
    <property type="entry name" value="Lysozyme-like"/>
    <property type="match status" value="1"/>
</dbReference>
<dbReference type="AlphaFoldDB" id="A0A916YUH4"/>
<gene>
    <name evidence="18" type="ORF">GCM10010990_08150</name>
</gene>
<dbReference type="GO" id="GO:0008360">
    <property type="term" value="P:regulation of cell shape"/>
    <property type="evidence" value="ECO:0007669"/>
    <property type="project" value="UniProtKB-KW"/>
</dbReference>
<name>A0A916YUH4_9SPHN</name>
<evidence type="ECO:0000256" key="9">
    <source>
        <dbReference type="ARBA" id="ARBA00022960"/>
    </source>
</evidence>
<dbReference type="RefSeq" id="WP_156522016.1">
    <property type="nucleotide sequence ID" value="NZ_BMIP01000001.1"/>
</dbReference>